<name>A0A015KCS6_RHIIW</name>
<dbReference type="HOGENOM" id="CLU_2334747_0_0_1"/>
<comment type="caution">
    <text evidence="1">The sequence shown here is derived from an EMBL/GenBank/DDBJ whole genome shotgun (WGS) entry which is preliminary data.</text>
</comment>
<accession>A0A015KCS6</accession>
<organism evidence="1 2">
    <name type="scientific">Rhizophagus irregularis (strain DAOM 197198w)</name>
    <name type="common">Glomus intraradices</name>
    <dbReference type="NCBI Taxonomy" id="1432141"/>
    <lineage>
        <taxon>Eukaryota</taxon>
        <taxon>Fungi</taxon>
        <taxon>Fungi incertae sedis</taxon>
        <taxon>Mucoromycota</taxon>
        <taxon>Glomeromycotina</taxon>
        <taxon>Glomeromycetes</taxon>
        <taxon>Glomerales</taxon>
        <taxon>Glomeraceae</taxon>
        <taxon>Rhizophagus</taxon>
    </lineage>
</organism>
<gene>
    <name evidence="1" type="ORF">RirG_024340</name>
</gene>
<proteinExistence type="predicted"/>
<protein>
    <submittedName>
        <fullName evidence="1">Uncharacterized protein</fullName>
    </submittedName>
</protein>
<dbReference type="AlphaFoldDB" id="A0A015KCS6"/>
<keyword evidence="2" id="KW-1185">Reference proteome</keyword>
<sequence>MTPPFCRQVLMVTVWTHYLMKMGFEDGMSYQDKLPWQNASQLDRQNQDDGSGEVFLLINSDFGGRRGDNMVHVQASICSGRLSVNIYNDHYLIVMKRI</sequence>
<reference evidence="1 2" key="1">
    <citation type="submission" date="2014-02" db="EMBL/GenBank/DDBJ databases">
        <title>Single nucleus genome sequencing reveals high similarity among nuclei of an endomycorrhizal fungus.</title>
        <authorList>
            <person name="Lin K."/>
            <person name="Geurts R."/>
            <person name="Zhang Z."/>
            <person name="Limpens E."/>
            <person name="Saunders D.G."/>
            <person name="Mu D."/>
            <person name="Pang E."/>
            <person name="Cao H."/>
            <person name="Cha H."/>
            <person name="Lin T."/>
            <person name="Zhou Q."/>
            <person name="Shang Y."/>
            <person name="Li Y."/>
            <person name="Ivanov S."/>
            <person name="Sharma T."/>
            <person name="Velzen R.V."/>
            <person name="Ruijter N.D."/>
            <person name="Aanen D.K."/>
            <person name="Win J."/>
            <person name="Kamoun S."/>
            <person name="Bisseling T."/>
            <person name="Huang S."/>
        </authorList>
    </citation>
    <scope>NUCLEOTIDE SEQUENCE [LARGE SCALE GENOMIC DNA]</scope>
    <source>
        <strain evidence="2">DAOM197198w</strain>
    </source>
</reference>
<dbReference type="Proteomes" id="UP000022910">
    <property type="component" value="Unassembled WGS sequence"/>
</dbReference>
<evidence type="ECO:0000313" key="2">
    <source>
        <dbReference type="Proteomes" id="UP000022910"/>
    </source>
</evidence>
<dbReference type="EMBL" id="JEMT01011144">
    <property type="protein sequence ID" value="EXX77375.1"/>
    <property type="molecule type" value="Genomic_DNA"/>
</dbReference>
<evidence type="ECO:0000313" key="1">
    <source>
        <dbReference type="EMBL" id="EXX77375.1"/>
    </source>
</evidence>